<dbReference type="AlphaFoldDB" id="A0AAV7RV08"/>
<feature type="region of interest" description="Disordered" evidence="1">
    <location>
        <begin position="90"/>
        <end position="139"/>
    </location>
</feature>
<accession>A0AAV7RV08</accession>
<dbReference type="Proteomes" id="UP001066276">
    <property type="component" value="Chromosome 5"/>
</dbReference>
<name>A0AAV7RV08_PLEWA</name>
<protein>
    <submittedName>
        <fullName evidence="2">Uncharacterized protein</fullName>
    </submittedName>
</protein>
<evidence type="ECO:0000256" key="1">
    <source>
        <dbReference type="SAM" id="MobiDB-lite"/>
    </source>
</evidence>
<keyword evidence="3" id="KW-1185">Reference proteome</keyword>
<evidence type="ECO:0000313" key="3">
    <source>
        <dbReference type="Proteomes" id="UP001066276"/>
    </source>
</evidence>
<comment type="caution">
    <text evidence="2">The sequence shown here is derived from an EMBL/GenBank/DDBJ whole genome shotgun (WGS) entry which is preliminary data.</text>
</comment>
<proteinExistence type="predicted"/>
<evidence type="ECO:0000313" key="2">
    <source>
        <dbReference type="EMBL" id="KAJ1156129.1"/>
    </source>
</evidence>
<gene>
    <name evidence="2" type="ORF">NDU88_008853</name>
</gene>
<organism evidence="2 3">
    <name type="scientific">Pleurodeles waltl</name>
    <name type="common">Iberian ribbed newt</name>
    <dbReference type="NCBI Taxonomy" id="8319"/>
    <lineage>
        <taxon>Eukaryota</taxon>
        <taxon>Metazoa</taxon>
        <taxon>Chordata</taxon>
        <taxon>Craniata</taxon>
        <taxon>Vertebrata</taxon>
        <taxon>Euteleostomi</taxon>
        <taxon>Amphibia</taxon>
        <taxon>Batrachia</taxon>
        <taxon>Caudata</taxon>
        <taxon>Salamandroidea</taxon>
        <taxon>Salamandridae</taxon>
        <taxon>Pleurodelinae</taxon>
        <taxon>Pleurodeles</taxon>
    </lineage>
</organism>
<sequence>MEVEAKVMEAVALLRQVGRMDLLKDGALAPGRPACRASAGVAAAVATCSPPRVAGAFKVREASLGAGAKGGFGADKGRFFWAGAWSGIPEGFPGGGTRYTASELETSSEGEGGAAGGSAAQRGQSQRSRGARGERHGNI</sequence>
<feature type="compositionally biased region" description="Low complexity" evidence="1">
    <location>
        <begin position="117"/>
        <end position="128"/>
    </location>
</feature>
<reference evidence="2" key="1">
    <citation type="journal article" date="2022" name="bioRxiv">
        <title>Sequencing and chromosome-scale assembly of the giantPleurodeles waltlgenome.</title>
        <authorList>
            <person name="Brown T."/>
            <person name="Elewa A."/>
            <person name="Iarovenko S."/>
            <person name="Subramanian E."/>
            <person name="Araus A.J."/>
            <person name="Petzold A."/>
            <person name="Susuki M."/>
            <person name="Suzuki K.-i.T."/>
            <person name="Hayashi T."/>
            <person name="Toyoda A."/>
            <person name="Oliveira C."/>
            <person name="Osipova E."/>
            <person name="Leigh N.D."/>
            <person name="Simon A."/>
            <person name="Yun M.H."/>
        </authorList>
    </citation>
    <scope>NUCLEOTIDE SEQUENCE</scope>
    <source>
        <strain evidence="2">20211129_DDA</strain>
        <tissue evidence="2">Liver</tissue>
    </source>
</reference>
<dbReference type="EMBL" id="JANPWB010000009">
    <property type="protein sequence ID" value="KAJ1156129.1"/>
    <property type="molecule type" value="Genomic_DNA"/>
</dbReference>